<dbReference type="HOGENOM" id="CLU_1093143_0_0_5"/>
<evidence type="ECO:0000313" key="1">
    <source>
        <dbReference type="EMBL" id="EDQ31438.2"/>
    </source>
</evidence>
<keyword evidence="2" id="KW-1185">Reference proteome</keyword>
<organism evidence="1 2">
    <name type="scientific">Hoeflea phototrophica (strain DSM 17068 / NCIMB 14078 / DFL-43)</name>
    <dbReference type="NCBI Taxonomy" id="411684"/>
    <lineage>
        <taxon>Bacteria</taxon>
        <taxon>Pseudomonadati</taxon>
        <taxon>Pseudomonadota</taxon>
        <taxon>Alphaproteobacteria</taxon>
        <taxon>Hyphomicrobiales</taxon>
        <taxon>Rhizobiaceae</taxon>
        <taxon>Hoeflea</taxon>
    </lineage>
</organism>
<dbReference type="PROSITE" id="PS51257">
    <property type="entry name" value="PROKAR_LIPOPROTEIN"/>
    <property type="match status" value="1"/>
</dbReference>
<dbReference type="EMBL" id="ABIA03000004">
    <property type="protein sequence ID" value="EDQ31438.2"/>
    <property type="molecule type" value="Genomic_DNA"/>
</dbReference>
<accession>A9DHH7</accession>
<protein>
    <recommendedName>
        <fullName evidence="3">Lipoprotein</fullName>
    </recommendedName>
</protein>
<gene>
    <name evidence="1" type="ORF">HPDFL43_12333</name>
</gene>
<dbReference type="Proteomes" id="UP000004291">
    <property type="component" value="Chromosome"/>
</dbReference>
<sequence>MFNKVSISLSCAVLISGCMSVAEQALKSEENVIDISVNSEFIASSPGIYRLSKSKNGNYRLLSICPKDTNLQMAFKAIEIFGKKSSDKLIDEDASDYFSFTVNPVQTERNIEGVLFEAGLKFNGIPKYKRIVEGYSVSGQKRVIAELDDVLSANFVEDAMGEKCSEHVSNPAGFTNRGKPVYVFEIAKADKIYTDLVNLPTISASAAKGDVKRGDIELKIGEGWRTEKANNAVFGIKYFSIGPLKDRPIPTTKF</sequence>
<proteinExistence type="predicted"/>
<reference evidence="1 2" key="2">
    <citation type="submission" date="2012-06" db="EMBL/GenBank/DDBJ databases">
        <authorList>
            <person name="Fiebig A."/>
        </authorList>
    </citation>
    <scope>NUCLEOTIDE SEQUENCE [LARGE SCALE GENOMIC DNA]</scope>
    <source>
        <strain evidence="1 2">DFL-43</strain>
    </source>
</reference>
<name>A9DHH7_HOEPD</name>
<evidence type="ECO:0000313" key="2">
    <source>
        <dbReference type="Proteomes" id="UP000004291"/>
    </source>
</evidence>
<comment type="caution">
    <text evidence="1">The sequence shown here is derived from an EMBL/GenBank/DDBJ whole genome shotgun (WGS) entry which is preliminary data.</text>
</comment>
<reference evidence="1 2" key="1">
    <citation type="submission" date="2007-10" db="EMBL/GenBank/DDBJ databases">
        <authorList>
            <person name="Wagner-Dobler I."/>
            <person name="Ferriera S."/>
            <person name="Johnson J."/>
            <person name="Kravitz S."/>
            <person name="Beeson K."/>
            <person name="Sutton G."/>
            <person name="Rogers Y.-H."/>
            <person name="Friedman R."/>
            <person name="Frazier M."/>
            <person name="Venter J.C."/>
        </authorList>
    </citation>
    <scope>NUCLEOTIDE SEQUENCE [LARGE SCALE GENOMIC DNA]</scope>
    <source>
        <strain evidence="1 2">DFL-43</strain>
    </source>
</reference>
<evidence type="ECO:0008006" key="3">
    <source>
        <dbReference type="Google" id="ProtNLM"/>
    </source>
</evidence>
<dbReference type="AlphaFoldDB" id="A9DHH7"/>